<evidence type="ECO:0000256" key="1">
    <source>
        <dbReference type="SAM" id="Phobius"/>
    </source>
</evidence>
<sequence length="89" mass="9242">MLAAQANFVTAQWAAGLGALSGSVALYSGLLWQERTEYRQALKAWQAAVMPGPAGSGVTDAAAQRDSVLAALNPDREIAPFSPLRSSAP</sequence>
<feature type="transmembrane region" description="Helical" evidence="1">
    <location>
        <begin position="12"/>
        <end position="32"/>
    </location>
</feature>
<organism evidence="2 3">
    <name type="scientific">Streptomyces rameus</name>
    <dbReference type="NCBI Taxonomy" id="68261"/>
    <lineage>
        <taxon>Bacteria</taxon>
        <taxon>Bacillati</taxon>
        <taxon>Actinomycetota</taxon>
        <taxon>Actinomycetes</taxon>
        <taxon>Kitasatosporales</taxon>
        <taxon>Streptomycetaceae</taxon>
        <taxon>Streptomyces</taxon>
    </lineage>
</organism>
<accession>A0ABP6NMH6</accession>
<evidence type="ECO:0000313" key="3">
    <source>
        <dbReference type="Proteomes" id="UP001500893"/>
    </source>
</evidence>
<protein>
    <submittedName>
        <fullName evidence="2">Uncharacterized protein</fullName>
    </submittedName>
</protein>
<name>A0ABP6NMH6_9ACTN</name>
<reference evidence="3" key="1">
    <citation type="journal article" date="2019" name="Int. J. Syst. Evol. Microbiol.">
        <title>The Global Catalogue of Microorganisms (GCM) 10K type strain sequencing project: providing services to taxonomists for standard genome sequencing and annotation.</title>
        <authorList>
            <consortium name="The Broad Institute Genomics Platform"/>
            <consortium name="The Broad Institute Genome Sequencing Center for Infectious Disease"/>
            <person name="Wu L."/>
            <person name="Ma J."/>
        </authorList>
    </citation>
    <scope>NUCLEOTIDE SEQUENCE [LARGE SCALE GENOMIC DNA]</scope>
    <source>
        <strain evidence="3">JCM 11574</strain>
    </source>
</reference>
<keyword evidence="1" id="KW-1133">Transmembrane helix</keyword>
<keyword evidence="3" id="KW-1185">Reference proteome</keyword>
<keyword evidence="1" id="KW-0472">Membrane</keyword>
<evidence type="ECO:0000313" key="2">
    <source>
        <dbReference type="EMBL" id="GAA3151442.1"/>
    </source>
</evidence>
<gene>
    <name evidence="2" type="ORF">GCM10010521_43800</name>
</gene>
<comment type="caution">
    <text evidence="2">The sequence shown here is derived from an EMBL/GenBank/DDBJ whole genome shotgun (WGS) entry which is preliminary data.</text>
</comment>
<proteinExistence type="predicted"/>
<keyword evidence="1" id="KW-0812">Transmembrane</keyword>
<dbReference type="Proteomes" id="UP001500893">
    <property type="component" value="Unassembled WGS sequence"/>
</dbReference>
<dbReference type="EMBL" id="BAAAVM010000064">
    <property type="protein sequence ID" value="GAA3151442.1"/>
    <property type="molecule type" value="Genomic_DNA"/>
</dbReference>